<protein>
    <submittedName>
        <fullName evidence="2">Uncharacterized protein</fullName>
    </submittedName>
</protein>
<feature type="compositionally biased region" description="Basic and acidic residues" evidence="1">
    <location>
        <begin position="56"/>
        <end position="68"/>
    </location>
</feature>
<proteinExistence type="predicted"/>
<dbReference type="EMBL" id="HF935288">
    <property type="protein sequence ID" value="CCX06418.1"/>
    <property type="molecule type" value="Genomic_DNA"/>
</dbReference>
<feature type="region of interest" description="Disordered" evidence="1">
    <location>
        <begin position="219"/>
        <end position="250"/>
    </location>
</feature>
<evidence type="ECO:0000313" key="3">
    <source>
        <dbReference type="Proteomes" id="UP000018144"/>
    </source>
</evidence>
<sequence>MPPPARLTVPPMATPTPAAPAAPARPMAPPAAPTRPARPARPAATPATGAPAAPPRDPRVDARMDWERRLHRQRSDFAAGRPLTDPGPAPLGLLARPARIQPFMQPMSDKNKENLPPARLVAWENAQRQSTGIPTPPPSPAVPEYLGIALSMRTVGRGLDAGRVVLGAQTASRPGRPAARVEEHGTPTRLIRTGAPLAPHIPGHMTRRHNAPPVAEFQSETLDPGHANTPIPPRRQPVGMIRRVNRNRAT</sequence>
<gene>
    <name evidence="2" type="ORF">PCON_06005</name>
</gene>
<organism evidence="2 3">
    <name type="scientific">Pyronema omphalodes (strain CBS 100304)</name>
    <name type="common">Pyronema confluens</name>
    <dbReference type="NCBI Taxonomy" id="1076935"/>
    <lineage>
        <taxon>Eukaryota</taxon>
        <taxon>Fungi</taxon>
        <taxon>Dikarya</taxon>
        <taxon>Ascomycota</taxon>
        <taxon>Pezizomycotina</taxon>
        <taxon>Pezizomycetes</taxon>
        <taxon>Pezizales</taxon>
        <taxon>Pyronemataceae</taxon>
        <taxon>Pyronema</taxon>
    </lineage>
</organism>
<name>U4L2B6_PYROM</name>
<reference evidence="2 3" key="1">
    <citation type="journal article" date="2013" name="PLoS Genet.">
        <title>The genome and development-dependent transcriptomes of Pyronema confluens: a window into fungal evolution.</title>
        <authorList>
            <person name="Traeger S."/>
            <person name="Altegoer F."/>
            <person name="Freitag M."/>
            <person name="Gabaldon T."/>
            <person name="Kempken F."/>
            <person name="Kumar A."/>
            <person name="Marcet-Houben M."/>
            <person name="Poggeler S."/>
            <person name="Stajich J.E."/>
            <person name="Nowrousian M."/>
        </authorList>
    </citation>
    <scope>NUCLEOTIDE SEQUENCE [LARGE SCALE GENOMIC DNA]</scope>
    <source>
        <strain evidence="3">CBS 100304</strain>
        <tissue evidence="2">Vegetative mycelium</tissue>
    </source>
</reference>
<keyword evidence="3" id="KW-1185">Reference proteome</keyword>
<feature type="region of interest" description="Disordered" evidence="1">
    <location>
        <begin position="1"/>
        <end position="89"/>
    </location>
</feature>
<evidence type="ECO:0000256" key="1">
    <source>
        <dbReference type="SAM" id="MobiDB-lite"/>
    </source>
</evidence>
<dbReference type="AlphaFoldDB" id="U4L2B6"/>
<feature type="compositionally biased region" description="Low complexity" evidence="1">
    <location>
        <begin position="34"/>
        <end position="51"/>
    </location>
</feature>
<dbReference type="OrthoDB" id="10380368at2759"/>
<dbReference type="Proteomes" id="UP000018144">
    <property type="component" value="Unassembled WGS sequence"/>
</dbReference>
<accession>U4L2B6</accession>
<evidence type="ECO:0000313" key="2">
    <source>
        <dbReference type="EMBL" id="CCX06418.1"/>
    </source>
</evidence>